<evidence type="ECO:0000313" key="3">
    <source>
        <dbReference type="Proteomes" id="UP000287033"/>
    </source>
</evidence>
<gene>
    <name evidence="2" type="ORF">chiPu_0004885</name>
</gene>
<reference evidence="2 3" key="1">
    <citation type="journal article" date="2018" name="Nat. Ecol. Evol.">
        <title>Shark genomes provide insights into elasmobranch evolution and the origin of vertebrates.</title>
        <authorList>
            <person name="Hara Y"/>
            <person name="Yamaguchi K"/>
            <person name="Onimaru K"/>
            <person name="Kadota M"/>
            <person name="Koyanagi M"/>
            <person name="Keeley SD"/>
            <person name="Tatsumi K"/>
            <person name="Tanaka K"/>
            <person name="Motone F"/>
            <person name="Kageyama Y"/>
            <person name="Nozu R"/>
            <person name="Adachi N"/>
            <person name="Nishimura O"/>
            <person name="Nakagawa R"/>
            <person name="Tanegashima C"/>
            <person name="Kiyatake I"/>
            <person name="Matsumoto R"/>
            <person name="Murakumo K"/>
            <person name="Nishida K"/>
            <person name="Terakita A"/>
            <person name="Kuratani S"/>
            <person name="Sato K"/>
            <person name="Hyodo S Kuraku.S."/>
        </authorList>
    </citation>
    <scope>NUCLEOTIDE SEQUENCE [LARGE SCALE GENOMIC DNA]</scope>
</reference>
<dbReference type="EMBL" id="BEZZ01000124">
    <property type="protein sequence ID" value="GCC26468.1"/>
    <property type="molecule type" value="Genomic_DNA"/>
</dbReference>
<dbReference type="AlphaFoldDB" id="A0A401S7T7"/>
<accession>A0A401S7T7</accession>
<evidence type="ECO:0000313" key="2">
    <source>
        <dbReference type="EMBL" id="GCC26468.1"/>
    </source>
</evidence>
<feature type="region of interest" description="Disordered" evidence="1">
    <location>
        <begin position="63"/>
        <end position="107"/>
    </location>
</feature>
<proteinExistence type="predicted"/>
<keyword evidence="3" id="KW-1185">Reference proteome</keyword>
<sequence>MWGGVCSGWSEGSLWCRGAGMTVWGAGGGCSSGIRRGQQRAGSSDRKLRGCSWLPVYAGRAEADQTGVSQSPSTDRRSVFEDERERVERQERPRLAGAWGLGGARSPSLPPRIRRSFSLSLGPRDSPAQIRSTSALCSVWNQRGASIVSPISSWEVIVFQCESIQHDRVLGGTPSRRTFGGELHSPDH</sequence>
<evidence type="ECO:0000256" key="1">
    <source>
        <dbReference type="SAM" id="MobiDB-lite"/>
    </source>
</evidence>
<dbReference type="Proteomes" id="UP000287033">
    <property type="component" value="Unassembled WGS sequence"/>
</dbReference>
<protein>
    <submittedName>
        <fullName evidence="2">Uncharacterized protein</fullName>
    </submittedName>
</protein>
<name>A0A401S7T7_CHIPU</name>
<comment type="caution">
    <text evidence="2">The sequence shown here is derived from an EMBL/GenBank/DDBJ whole genome shotgun (WGS) entry which is preliminary data.</text>
</comment>
<organism evidence="2 3">
    <name type="scientific">Chiloscyllium punctatum</name>
    <name type="common">Brownbanded bambooshark</name>
    <name type="synonym">Hemiscyllium punctatum</name>
    <dbReference type="NCBI Taxonomy" id="137246"/>
    <lineage>
        <taxon>Eukaryota</taxon>
        <taxon>Metazoa</taxon>
        <taxon>Chordata</taxon>
        <taxon>Craniata</taxon>
        <taxon>Vertebrata</taxon>
        <taxon>Chondrichthyes</taxon>
        <taxon>Elasmobranchii</taxon>
        <taxon>Galeomorphii</taxon>
        <taxon>Galeoidea</taxon>
        <taxon>Orectolobiformes</taxon>
        <taxon>Hemiscylliidae</taxon>
        <taxon>Chiloscyllium</taxon>
    </lineage>
</organism>
<feature type="compositionally biased region" description="Basic and acidic residues" evidence="1">
    <location>
        <begin position="74"/>
        <end position="94"/>
    </location>
</feature>